<dbReference type="RefSeq" id="WP_124152711.1">
    <property type="nucleotide sequence ID" value="NZ_RQIS01000015.1"/>
</dbReference>
<dbReference type="Proteomes" id="UP000272778">
    <property type="component" value="Unassembled WGS sequence"/>
</dbReference>
<evidence type="ECO:0000256" key="1">
    <source>
        <dbReference type="ARBA" id="ARBA00022801"/>
    </source>
</evidence>
<feature type="signal peptide" evidence="2">
    <location>
        <begin position="1"/>
        <end position="25"/>
    </location>
</feature>
<sequence>MPLRLKYSLAFLWGAFVLLSTLPQAAWSADRSAVEPEAPLNEKILRVPVQSSPPVTLEVTVYMPAHSAGGGPFPLALINHGASHDPMNTPRVADEFIVWYFLSRGYAVALPMMRGYARSWGHLVPHGCDVLAIGTDAAKDIRKVLDYVKDVPGIDATRIVVAGKSMGGWNTLVFGAQSPDDVKGLLNFAGGVKEADCSKPDESLITAAGELGAHTRVPSIWFYGDNDQIFSSTTWRSMYAHYTAAGGHAQLVDYGNFQKDAHAMTASGAGLPLWVAKADAFLASIGMPGSEVNQEYLPRPALKASGYASINDFSAVPYLNARQKAALYASYLAAPLPKAIAIGSTNGMWASGGFDPARTAMQRCWKISQYCQLYAVDNTVVWPRQESAPPPTDFASLQDVNAVPYLRADGRQAYTRYLAATRPRAFVIARDGAWGQASGIDSINAALVQCANGHEDCRVYSVDGDVVWATK</sequence>
<dbReference type="OrthoDB" id="8564128at2"/>
<evidence type="ECO:0000256" key="2">
    <source>
        <dbReference type="SAM" id="SignalP"/>
    </source>
</evidence>
<dbReference type="SUPFAM" id="SSF53474">
    <property type="entry name" value="alpha/beta-Hydrolases"/>
    <property type="match status" value="1"/>
</dbReference>
<gene>
    <name evidence="4" type="ORF">D1Y85_19435</name>
</gene>
<evidence type="ECO:0000313" key="5">
    <source>
        <dbReference type="Proteomes" id="UP000272778"/>
    </source>
</evidence>
<dbReference type="EMBL" id="RQIS01000015">
    <property type="protein sequence ID" value="RQH03823.1"/>
    <property type="molecule type" value="Genomic_DNA"/>
</dbReference>
<keyword evidence="5" id="KW-1185">Reference proteome</keyword>
<evidence type="ECO:0000259" key="3">
    <source>
        <dbReference type="Pfam" id="PF02129"/>
    </source>
</evidence>
<dbReference type="AlphaFoldDB" id="A0A3N6NTP3"/>
<evidence type="ECO:0000313" key="4">
    <source>
        <dbReference type="EMBL" id="RQH03823.1"/>
    </source>
</evidence>
<dbReference type="Gene3D" id="3.40.50.1820">
    <property type="entry name" value="alpha/beta hydrolase"/>
    <property type="match status" value="1"/>
</dbReference>
<dbReference type="InterPro" id="IPR029058">
    <property type="entry name" value="AB_hydrolase_fold"/>
</dbReference>
<feature type="chain" id="PRO_5018255595" description="Xaa-Pro dipeptidyl-peptidase-like domain-containing protein" evidence="2">
    <location>
        <begin position="26"/>
        <end position="471"/>
    </location>
</feature>
<dbReference type="Pfam" id="PF02129">
    <property type="entry name" value="Peptidase_S15"/>
    <property type="match status" value="1"/>
</dbReference>
<keyword evidence="2" id="KW-0732">Signal</keyword>
<dbReference type="PANTHER" id="PTHR22946">
    <property type="entry name" value="DIENELACTONE HYDROLASE DOMAIN-CONTAINING PROTEIN-RELATED"/>
    <property type="match status" value="1"/>
</dbReference>
<accession>A0A3N6NTP3</accession>
<keyword evidence="1" id="KW-0378">Hydrolase</keyword>
<dbReference type="PANTHER" id="PTHR22946:SF9">
    <property type="entry name" value="POLYKETIDE TRANSFERASE AF380"/>
    <property type="match status" value="1"/>
</dbReference>
<protein>
    <recommendedName>
        <fullName evidence="3">Xaa-Pro dipeptidyl-peptidase-like domain-containing protein</fullName>
    </recommendedName>
</protein>
<proteinExistence type="predicted"/>
<dbReference type="GO" id="GO:0052689">
    <property type="term" value="F:carboxylic ester hydrolase activity"/>
    <property type="evidence" value="ECO:0007669"/>
    <property type="project" value="UniProtKB-ARBA"/>
</dbReference>
<organism evidence="4 5">
    <name type="scientific">Paraburkholderia dinghuensis</name>
    <dbReference type="NCBI Taxonomy" id="2305225"/>
    <lineage>
        <taxon>Bacteria</taxon>
        <taxon>Pseudomonadati</taxon>
        <taxon>Pseudomonadota</taxon>
        <taxon>Betaproteobacteria</taxon>
        <taxon>Burkholderiales</taxon>
        <taxon>Burkholderiaceae</taxon>
        <taxon>Paraburkholderia</taxon>
    </lineage>
</organism>
<feature type="domain" description="Xaa-Pro dipeptidyl-peptidase-like" evidence="3">
    <location>
        <begin position="55"/>
        <end position="195"/>
    </location>
</feature>
<dbReference type="InterPro" id="IPR050261">
    <property type="entry name" value="FrsA_esterase"/>
</dbReference>
<comment type="caution">
    <text evidence="4">The sequence shown here is derived from an EMBL/GenBank/DDBJ whole genome shotgun (WGS) entry which is preliminary data.</text>
</comment>
<dbReference type="InterPro" id="IPR000383">
    <property type="entry name" value="Xaa-Pro-like_dom"/>
</dbReference>
<reference evidence="4 5" key="1">
    <citation type="submission" date="2018-11" db="EMBL/GenBank/DDBJ databases">
        <title>Paraburkholderia sp. DHOA04, isolated from soil.</title>
        <authorList>
            <person name="Gao Z.-H."/>
            <person name="Qiu L.-H."/>
            <person name="Fu J.-C."/>
        </authorList>
    </citation>
    <scope>NUCLEOTIDE SEQUENCE [LARGE SCALE GENOMIC DNA]</scope>
    <source>
        <strain evidence="4 5">DHOA04</strain>
    </source>
</reference>
<name>A0A3N6NTP3_9BURK</name>